<gene>
    <name evidence="11" type="ORF">HK103_003015</name>
</gene>
<evidence type="ECO:0000256" key="5">
    <source>
        <dbReference type="ARBA" id="ARBA00023136"/>
    </source>
</evidence>
<feature type="transmembrane region" description="Helical" evidence="8">
    <location>
        <begin position="283"/>
        <end position="303"/>
    </location>
</feature>
<feature type="region of interest" description="Disordered" evidence="7">
    <location>
        <begin position="20"/>
        <end position="53"/>
    </location>
</feature>
<dbReference type="PANTHER" id="PTHR31247">
    <property type="entry name" value="TRANSMEMBRANE PROTEIN 198 FAMILY MEMBER"/>
    <property type="match status" value="1"/>
</dbReference>
<evidence type="ECO:0000259" key="10">
    <source>
        <dbReference type="Pfam" id="PF13886"/>
    </source>
</evidence>
<evidence type="ECO:0000256" key="3">
    <source>
        <dbReference type="ARBA" id="ARBA00022692"/>
    </source>
</evidence>
<evidence type="ECO:0000256" key="7">
    <source>
        <dbReference type="SAM" id="MobiDB-lite"/>
    </source>
</evidence>
<reference evidence="11" key="1">
    <citation type="submission" date="2020-05" db="EMBL/GenBank/DDBJ databases">
        <title>Phylogenomic resolution of chytrid fungi.</title>
        <authorList>
            <person name="Stajich J.E."/>
            <person name="Amses K."/>
            <person name="Simmons R."/>
            <person name="Seto K."/>
            <person name="Myers J."/>
            <person name="Bonds A."/>
            <person name="Quandt C.A."/>
            <person name="Barry K."/>
            <person name="Liu P."/>
            <person name="Grigoriev I."/>
            <person name="Longcore J.E."/>
            <person name="James T.Y."/>
        </authorList>
    </citation>
    <scope>NUCLEOTIDE SEQUENCE</scope>
    <source>
        <strain evidence="11">PLAUS21</strain>
    </source>
</reference>
<evidence type="ECO:0000256" key="9">
    <source>
        <dbReference type="SAM" id="SignalP"/>
    </source>
</evidence>
<feature type="transmembrane region" description="Helical" evidence="8">
    <location>
        <begin position="201"/>
        <end position="219"/>
    </location>
</feature>
<feature type="chain" id="PRO_5042098570" description="Transmembrane protein 198" evidence="9">
    <location>
        <begin position="16"/>
        <end position="385"/>
    </location>
</feature>
<evidence type="ECO:0000256" key="8">
    <source>
        <dbReference type="SAM" id="Phobius"/>
    </source>
</evidence>
<comment type="caution">
    <text evidence="11">The sequence shown here is derived from an EMBL/GenBank/DDBJ whole genome shotgun (WGS) entry which is preliminary data.</text>
</comment>
<evidence type="ECO:0000256" key="2">
    <source>
        <dbReference type="ARBA" id="ARBA00006244"/>
    </source>
</evidence>
<keyword evidence="9" id="KW-0732">Signal</keyword>
<feature type="transmembrane region" description="Helical" evidence="8">
    <location>
        <begin position="256"/>
        <end position="277"/>
    </location>
</feature>
<dbReference type="InterPro" id="IPR040236">
    <property type="entry name" value="TMEM198"/>
</dbReference>
<keyword evidence="12" id="KW-1185">Reference proteome</keyword>
<proteinExistence type="inferred from homology"/>
<organism evidence="11 12">
    <name type="scientific">Boothiomyces macroporosus</name>
    <dbReference type="NCBI Taxonomy" id="261099"/>
    <lineage>
        <taxon>Eukaryota</taxon>
        <taxon>Fungi</taxon>
        <taxon>Fungi incertae sedis</taxon>
        <taxon>Chytridiomycota</taxon>
        <taxon>Chytridiomycota incertae sedis</taxon>
        <taxon>Chytridiomycetes</taxon>
        <taxon>Rhizophydiales</taxon>
        <taxon>Terramycetaceae</taxon>
        <taxon>Boothiomyces</taxon>
    </lineage>
</organism>
<dbReference type="GO" id="GO:0005886">
    <property type="term" value="C:plasma membrane"/>
    <property type="evidence" value="ECO:0007669"/>
    <property type="project" value="TreeGrafter"/>
</dbReference>
<dbReference type="Proteomes" id="UP001210925">
    <property type="component" value="Unassembled WGS sequence"/>
</dbReference>
<evidence type="ECO:0000313" key="11">
    <source>
        <dbReference type="EMBL" id="KAJ3259128.1"/>
    </source>
</evidence>
<accession>A0AAD5UM28</accession>
<feature type="signal peptide" evidence="9">
    <location>
        <begin position="1"/>
        <end position="15"/>
    </location>
</feature>
<dbReference type="PANTHER" id="PTHR31247:SF5">
    <property type="entry name" value="DUF4203 DOMAIN-CONTAINING PROTEIN"/>
    <property type="match status" value="1"/>
</dbReference>
<dbReference type="AlphaFoldDB" id="A0AAD5UM28"/>
<feature type="domain" description="TM7S3/TM198-like" evidence="10">
    <location>
        <begin position="180"/>
        <end position="370"/>
    </location>
</feature>
<keyword evidence="5 8" id="KW-0472">Membrane</keyword>
<comment type="similarity">
    <text evidence="2">Belongs to the TMEM198 family.</text>
</comment>
<dbReference type="InterPro" id="IPR025256">
    <property type="entry name" value="TM7S3/TM198-like_dom"/>
</dbReference>
<keyword evidence="3 8" id="KW-0812">Transmembrane</keyword>
<protein>
    <recommendedName>
        <fullName evidence="6">Transmembrane protein 198</fullName>
    </recommendedName>
</protein>
<keyword evidence="4 8" id="KW-1133">Transmembrane helix</keyword>
<feature type="transmembrane region" description="Helical" evidence="8">
    <location>
        <begin position="231"/>
        <end position="251"/>
    </location>
</feature>
<comment type="subcellular location">
    <subcellularLocation>
        <location evidence="1">Membrane</location>
        <topology evidence="1">Multi-pass membrane protein</topology>
    </subcellularLocation>
</comment>
<evidence type="ECO:0000256" key="4">
    <source>
        <dbReference type="ARBA" id="ARBA00022989"/>
    </source>
</evidence>
<feature type="transmembrane region" description="Helical" evidence="8">
    <location>
        <begin position="177"/>
        <end position="194"/>
    </location>
</feature>
<evidence type="ECO:0000256" key="6">
    <source>
        <dbReference type="ARBA" id="ARBA00049737"/>
    </source>
</evidence>
<sequence length="385" mass="41948">MQLKSIILLLTAAIANPSARYRSPSDRFSPADQINSNEDDYSLHASYQSQGGDYRNEQEFQEEDDYYDQGYQYNQGAFGYDNSRKFSRPATFISDTEYSGNQGSGKDMISSSFSNGNMPGVGRPSAMDGDLSDLYEEDLQKNPAFIDRVGDITTNMTDGKGNTTTVGLNPLGNISSLVRGIILVILGPLILFTGKKALKPILFISGAFIFGILTAYIIAKSNPTLSQDNYTLSLGITIASALVGGCIFLCLFAFSFLVFGALVGFLTSIFILQWGFATNLADSVRILIIVGFIIVGIFAAVLAKDYITMIATSVLGSFFLFSGIDEFFQTGFNSVTRSLINKEAVTYSTNTYLMLGGFLLLSALGVGFQFYQNRKKAGYDKVSKV</sequence>
<feature type="transmembrane region" description="Helical" evidence="8">
    <location>
        <begin position="310"/>
        <end position="332"/>
    </location>
</feature>
<evidence type="ECO:0000313" key="12">
    <source>
        <dbReference type="Proteomes" id="UP001210925"/>
    </source>
</evidence>
<dbReference type="Pfam" id="PF13886">
    <property type="entry name" value="TM7S3_TM198"/>
    <property type="match status" value="1"/>
</dbReference>
<name>A0AAD5UM28_9FUNG</name>
<feature type="transmembrane region" description="Helical" evidence="8">
    <location>
        <begin position="352"/>
        <end position="371"/>
    </location>
</feature>
<dbReference type="EMBL" id="JADGKB010000021">
    <property type="protein sequence ID" value="KAJ3259128.1"/>
    <property type="molecule type" value="Genomic_DNA"/>
</dbReference>
<evidence type="ECO:0000256" key="1">
    <source>
        <dbReference type="ARBA" id="ARBA00004141"/>
    </source>
</evidence>